<comment type="caution">
    <text evidence="3">The sequence shown here is derived from an EMBL/GenBank/DDBJ whole genome shotgun (WGS) entry which is preliminary data.</text>
</comment>
<evidence type="ECO:0000313" key="3">
    <source>
        <dbReference type="EMBL" id="MCT4332939.1"/>
    </source>
</evidence>
<keyword evidence="4" id="KW-1185">Reference proteome</keyword>
<feature type="chain" id="PRO_5046821160" description="Pentapeptide MXKDX repeat protein" evidence="2">
    <location>
        <begin position="23"/>
        <end position="147"/>
    </location>
</feature>
<feature type="signal peptide" evidence="2">
    <location>
        <begin position="1"/>
        <end position="22"/>
    </location>
</feature>
<feature type="region of interest" description="Disordered" evidence="1">
    <location>
        <begin position="48"/>
        <end position="131"/>
    </location>
</feature>
<keyword evidence="2" id="KW-0732">Signal</keyword>
<sequence>MKFKALAMTTAMAMTIGGTAFGQTMIGEQELSKADVPFVKAHCEMLASGGTESDMATMGISGNPDTDGMEPKPDATDFGSESNEDVVAGNAGNPDAGETDENQAAEGMVSETELAPEGNSGNPDAETDVPSVNLQQITMADCEAAGM</sequence>
<evidence type="ECO:0000256" key="2">
    <source>
        <dbReference type="SAM" id="SignalP"/>
    </source>
</evidence>
<reference evidence="3 4" key="1">
    <citation type="submission" date="2022-04" db="EMBL/GenBank/DDBJ databases">
        <title>Paracoccus sp. YLB-12 draft genome sequence.</title>
        <authorList>
            <person name="Yu L."/>
        </authorList>
    </citation>
    <scope>NUCLEOTIDE SEQUENCE [LARGE SCALE GENOMIC DNA]</scope>
    <source>
        <strain evidence="3 4">YLB-12</strain>
    </source>
</reference>
<dbReference type="Proteomes" id="UP001320702">
    <property type="component" value="Unassembled WGS sequence"/>
</dbReference>
<evidence type="ECO:0008006" key="5">
    <source>
        <dbReference type="Google" id="ProtNLM"/>
    </source>
</evidence>
<evidence type="ECO:0000256" key="1">
    <source>
        <dbReference type="SAM" id="MobiDB-lite"/>
    </source>
</evidence>
<evidence type="ECO:0000313" key="4">
    <source>
        <dbReference type="Proteomes" id="UP001320702"/>
    </source>
</evidence>
<name>A0ABT2KAD2_9RHOB</name>
<dbReference type="EMBL" id="JANAVZ010000004">
    <property type="protein sequence ID" value="MCT4332939.1"/>
    <property type="molecule type" value="Genomic_DNA"/>
</dbReference>
<dbReference type="RefSeq" id="WP_260276823.1">
    <property type="nucleotide sequence ID" value="NZ_JANAVZ010000004.1"/>
</dbReference>
<gene>
    <name evidence="3" type="ORF">MU516_08655</name>
</gene>
<accession>A0ABT2KAD2</accession>
<protein>
    <recommendedName>
        <fullName evidence="5">Pentapeptide MXKDX repeat protein</fullName>
    </recommendedName>
</protein>
<proteinExistence type="predicted"/>
<organism evidence="3 4">
    <name type="scientific">Paracoccus maritimus</name>
    <dbReference type="NCBI Taxonomy" id="2933292"/>
    <lineage>
        <taxon>Bacteria</taxon>
        <taxon>Pseudomonadati</taxon>
        <taxon>Pseudomonadota</taxon>
        <taxon>Alphaproteobacteria</taxon>
        <taxon>Rhodobacterales</taxon>
        <taxon>Paracoccaceae</taxon>
        <taxon>Paracoccus</taxon>
    </lineage>
</organism>